<sequence length="104" mass="11896">MKIGIIISQNNPETVWNAFRLANFSLNKNHTVKVFLINKGVECKEIESQQFNVKEQIDKFIALNGKIFTCGTCLKFRKKEGVCPISTMEDLLLIIEESDKILSF</sequence>
<dbReference type="Gene3D" id="3.40.1260.10">
    <property type="entry name" value="DsrEFH-like"/>
    <property type="match status" value="1"/>
</dbReference>
<evidence type="ECO:0000313" key="2">
    <source>
        <dbReference type="Proteomes" id="UP000034004"/>
    </source>
</evidence>
<gene>
    <name evidence="1" type="ORF">UR56_C0007G0052</name>
</gene>
<name>A0A0G0AYE3_9BACT</name>
<dbReference type="Proteomes" id="UP000034004">
    <property type="component" value="Unassembled WGS sequence"/>
</dbReference>
<accession>A0A0G0AYE3</accession>
<proteinExistence type="predicted"/>
<comment type="caution">
    <text evidence="1">The sequence shown here is derived from an EMBL/GenBank/DDBJ whole genome shotgun (WGS) entry which is preliminary data.</text>
</comment>
<dbReference type="EMBL" id="LBPR01000007">
    <property type="protein sequence ID" value="KKP62069.1"/>
    <property type="molecule type" value="Genomic_DNA"/>
</dbReference>
<dbReference type="InterPro" id="IPR003787">
    <property type="entry name" value="Sulphur_relay_DsrE/F-like"/>
</dbReference>
<evidence type="ECO:0000313" key="1">
    <source>
        <dbReference type="EMBL" id="KKP62069.1"/>
    </source>
</evidence>
<reference evidence="1 2" key="1">
    <citation type="journal article" date="2015" name="Nature">
        <title>rRNA introns, odd ribosomes, and small enigmatic genomes across a large radiation of phyla.</title>
        <authorList>
            <person name="Brown C.T."/>
            <person name="Hug L.A."/>
            <person name="Thomas B.C."/>
            <person name="Sharon I."/>
            <person name="Castelle C.J."/>
            <person name="Singh A."/>
            <person name="Wilkins M.J."/>
            <person name="Williams K.H."/>
            <person name="Banfield J.F."/>
        </authorList>
    </citation>
    <scope>NUCLEOTIDE SEQUENCE [LARGE SCALE GENOMIC DNA]</scope>
</reference>
<dbReference type="InterPro" id="IPR027396">
    <property type="entry name" value="DsrEFH-like"/>
</dbReference>
<organism evidence="1 2">
    <name type="scientific">Candidatus Roizmanbacteria bacterium GW2011_GWC2_34_23</name>
    <dbReference type="NCBI Taxonomy" id="1618484"/>
    <lineage>
        <taxon>Bacteria</taxon>
        <taxon>Candidatus Roizmaniibacteriota</taxon>
    </lineage>
</organism>
<dbReference type="STRING" id="1618484.UR56_C0007G0052"/>
<dbReference type="AlphaFoldDB" id="A0A0G0AYE3"/>
<dbReference type="Pfam" id="PF02635">
    <property type="entry name" value="DsrE"/>
    <property type="match status" value="1"/>
</dbReference>
<protein>
    <submittedName>
        <fullName evidence="1">DsrE family protein</fullName>
    </submittedName>
</protein>
<dbReference type="SUPFAM" id="SSF75169">
    <property type="entry name" value="DsrEFH-like"/>
    <property type="match status" value="1"/>
</dbReference>